<dbReference type="SUPFAM" id="SSF143120">
    <property type="entry name" value="YefM-like"/>
    <property type="match status" value="1"/>
</dbReference>
<accession>A0A1G1V3S9</accession>
<comment type="caution">
    <text evidence="3">The sequence shown here is derived from an EMBL/GenBank/DDBJ whole genome shotgun (WGS) entry which is preliminary data.</text>
</comment>
<evidence type="ECO:0000313" key="4">
    <source>
        <dbReference type="Proteomes" id="UP000177967"/>
    </source>
</evidence>
<dbReference type="PANTHER" id="PTHR33713:SF6">
    <property type="entry name" value="ANTITOXIN YEFM"/>
    <property type="match status" value="1"/>
</dbReference>
<dbReference type="Pfam" id="PF02604">
    <property type="entry name" value="PhdYeFM_antitox"/>
    <property type="match status" value="1"/>
</dbReference>
<protein>
    <recommendedName>
        <fullName evidence="2">Antitoxin</fullName>
    </recommendedName>
</protein>
<sequence>MTQTLPITKARENLTELVDRAARLRNEYTITVNGEPKAVLLSVDEYESLKETLEILSNTKLMEDLREAEAQATRGELVDWEDFKEEMRW</sequence>
<dbReference type="EMBL" id="MHBW01000002">
    <property type="protein sequence ID" value="OGY10025.1"/>
    <property type="molecule type" value="Genomic_DNA"/>
</dbReference>
<reference evidence="3 4" key="1">
    <citation type="journal article" date="2016" name="Nat. Commun.">
        <title>Thousands of microbial genomes shed light on interconnected biogeochemical processes in an aquifer system.</title>
        <authorList>
            <person name="Anantharaman K."/>
            <person name="Brown C.T."/>
            <person name="Hug L.A."/>
            <person name="Sharon I."/>
            <person name="Castelle C.J."/>
            <person name="Probst A.J."/>
            <person name="Thomas B.C."/>
            <person name="Singh A."/>
            <person name="Wilkins M.J."/>
            <person name="Karaoz U."/>
            <person name="Brodie E.L."/>
            <person name="Williams K.H."/>
            <person name="Hubbard S.S."/>
            <person name="Banfield J.F."/>
        </authorList>
    </citation>
    <scope>NUCLEOTIDE SEQUENCE [LARGE SCALE GENOMIC DNA]</scope>
</reference>
<comment type="similarity">
    <text evidence="1 2">Belongs to the phD/YefM antitoxin family.</text>
</comment>
<dbReference type="STRING" id="1797513.A2782_00655"/>
<dbReference type="Gene3D" id="3.40.1620.10">
    <property type="entry name" value="YefM-like domain"/>
    <property type="match status" value="1"/>
</dbReference>
<proteinExistence type="inferred from homology"/>
<comment type="function">
    <text evidence="2">Antitoxin component of a type II toxin-antitoxin (TA) system.</text>
</comment>
<gene>
    <name evidence="3" type="ORF">A2782_00655</name>
</gene>
<evidence type="ECO:0000313" key="3">
    <source>
        <dbReference type="EMBL" id="OGY10025.1"/>
    </source>
</evidence>
<evidence type="ECO:0000256" key="2">
    <source>
        <dbReference type="RuleBase" id="RU362080"/>
    </source>
</evidence>
<organism evidence="3 4">
    <name type="scientific">Candidatus Blackburnbacteria bacterium RIFCSPHIGHO2_01_FULL_43_15b</name>
    <dbReference type="NCBI Taxonomy" id="1797513"/>
    <lineage>
        <taxon>Bacteria</taxon>
        <taxon>Candidatus Blackburniibacteriota</taxon>
    </lineage>
</organism>
<dbReference type="NCBIfam" id="TIGR01552">
    <property type="entry name" value="phd_fam"/>
    <property type="match status" value="1"/>
</dbReference>
<name>A0A1G1V3S9_9BACT</name>
<dbReference type="InterPro" id="IPR006442">
    <property type="entry name" value="Antitoxin_Phd/YefM"/>
</dbReference>
<evidence type="ECO:0000256" key="1">
    <source>
        <dbReference type="ARBA" id="ARBA00009981"/>
    </source>
</evidence>
<dbReference type="Gene3D" id="1.10.1220.170">
    <property type="match status" value="1"/>
</dbReference>
<dbReference type="InterPro" id="IPR036165">
    <property type="entry name" value="YefM-like_sf"/>
</dbReference>
<dbReference type="Proteomes" id="UP000177967">
    <property type="component" value="Unassembled WGS sequence"/>
</dbReference>
<dbReference type="PANTHER" id="PTHR33713">
    <property type="entry name" value="ANTITOXIN YAFN-RELATED"/>
    <property type="match status" value="1"/>
</dbReference>
<dbReference type="AlphaFoldDB" id="A0A1G1V3S9"/>
<dbReference type="InterPro" id="IPR051405">
    <property type="entry name" value="phD/YefM_antitoxin"/>
</dbReference>